<dbReference type="GO" id="GO:0080120">
    <property type="term" value="P:CAAX-box protein maturation"/>
    <property type="evidence" value="ECO:0007669"/>
    <property type="project" value="UniProtKB-ARBA"/>
</dbReference>
<feature type="domain" description="CAAX prenyl protease 2/Lysostaphin resistance protein A-like" evidence="2">
    <location>
        <begin position="122"/>
        <end position="230"/>
    </location>
</feature>
<dbReference type="PANTHER" id="PTHR35797:SF1">
    <property type="entry name" value="PROTEASE"/>
    <property type="match status" value="1"/>
</dbReference>
<reference evidence="3 4" key="1">
    <citation type="submission" date="2018-03" db="EMBL/GenBank/DDBJ databases">
        <title>Alkalicoccus saliphilus sp. nov., isolated from a mineral pool.</title>
        <authorList>
            <person name="Zhao B."/>
        </authorList>
    </citation>
    <scope>NUCLEOTIDE SEQUENCE [LARGE SCALE GENOMIC DNA]</scope>
    <source>
        <strain evidence="3 4">6AG</strain>
    </source>
</reference>
<sequence length="270" mass="31123">MSRNIIFFLLLTFSISWCCWLTVVFLQLNTLHHPAGAALFLIGGFGPSAAGTYFILRRSTSETRRFFRSRLFSFRRIGWAWLGILLLLYPAVFTAAAFLDNYLFTQSFPQAEGLRLMLGSPSFFLLNLLTLFFLGPVSEEIGWRGFMLEELQKDFSPLQASLWIGLFWGLWHLPLFFMPGTFQGMQSFWTMYTAAFFLNVFGYSIFITWIYNQTNKSILGAVLIHLSINFTLTALYPYSMTLFFLAVFLLLTGTAALIYIYQPLRKHPKN</sequence>
<keyword evidence="4" id="KW-1185">Reference proteome</keyword>
<name>A0A2T4U4C2_9BACI</name>
<proteinExistence type="predicted"/>
<protein>
    <recommendedName>
        <fullName evidence="2">CAAX prenyl protease 2/Lysostaphin resistance protein A-like domain-containing protein</fullName>
    </recommendedName>
</protein>
<feature type="transmembrane region" description="Helical" evidence="1">
    <location>
        <begin position="118"/>
        <end position="137"/>
    </location>
</feature>
<dbReference type="Pfam" id="PF02517">
    <property type="entry name" value="Rce1-like"/>
    <property type="match status" value="1"/>
</dbReference>
<keyword evidence="1" id="KW-1133">Transmembrane helix</keyword>
<feature type="transmembrane region" description="Helical" evidence="1">
    <location>
        <begin position="242"/>
        <end position="261"/>
    </location>
</feature>
<dbReference type="InterPro" id="IPR042150">
    <property type="entry name" value="MmRce1-like"/>
</dbReference>
<dbReference type="AlphaFoldDB" id="A0A2T4U4C2"/>
<evidence type="ECO:0000256" key="1">
    <source>
        <dbReference type="SAM" id="Phobius"/>
    </source>
</evidence>
<comment type="caution">
    <text evidence="3">The sequence shown here is derived from an EMBL/GenBank/DDBJ whole genome shotgun (WGS) entry which is preliminary data.</text>
</comment>
<dbReference type="InterPro" id="IPR003675">
    <property type="entry name" value="Rce1/LyrA-like_dom"/>
</dbReference>
<feature type="transmembrane region" description="Helical" evidence="1">
    <location>
        <begin position="77"/>
        <end position="98"/>
    </location>
</feature>
<organism evidence="3 4">
    <name type="scientific">Alkalicoccus saliphilus</name>
    <dbReference type="NCBI Taxonomy" id="200989"/>
    <lineage>
        <taxon>Bacteria</taxon>
        <taxon>Bacillati</taxon>
        <taxon>Bacillota</taxon>
        <taxon>Bacilli</taxon>
        <taxon>Bacillales</taxon>
        <taxon>Bacillaceae</taxon>
        <taxon>Alkalicoccus</taxon>
    </lineage>
</organism>
<dbReference type="RefSeq" id="WP_107585480.1">
    <property type="nucleotide sequence ID" value="NZ_PZJJ01000021.1"/>
</dbReference>
<gene>
    <name evidence="3" type="ORF">C6Y45_12045</name>
</gene>
<dbReference type="GO" id="GO:0004175">
    <property type="term" value="F:endopeptidase activity"/>
    <property type="evidence" value="ECO:0007669"/>
    <property type="project" value="UniProtKB-ARBA"/>
</dbReference>
<dbReference type="PANTHER" id="PTHR35797">
    <property type="entry name" value="PROTEASE-RELATED"/>
    <property type="match status" value="1"/>
</dbReference>
<evidence type="ECO:0000313" key="3">
    <source>
        <dbReference type="EMBL" id="PTL38251.1"/>
    </source>
</evidence>
<keyword evidence="1" id="KW-0812">Transmembrane</keyword>
<dbReference type="EMBL" id="PZJJ01000021">
    <property type="protein sequence ID" value="PTL38251.1"/>
    <property type="molecule type" value="Genomic_DNA"/>
</dbReference>
<dbReference type="OrthoDB" id="9777755at2"/>
<feature type="transmembrane region" description="Helical" evidence="1">
    <location>
        <begin position="158"/>
        <end position="177"/>
    </location>
</feature>
<dbReference type="Proteomes" id="UP000240509">
    <property type="component" value="Unassembled WGS sequence"/>
</dbReference>
<accession>A0A2T4U4C2</accession>
<evidence type="ECO:0000313" key="4">
    <source>
        <dbReference type="Proteomes" id="UP000240509"/>
    </source>
</evidence>
<keyword evidence="1" id="KW-0472">Membrane</keyword>
<feature type="transmembrane region" description="Helical" evidence="1">
    <location>
        <begin position="189"/>
        <end position="211"/>
    </location>
</feature>
<feature type="transmembrane region" description="Helical" evidence="1">
    <location>
        <begin position="7"/>
        <end position="28"/>
    </location>
</feature>
<evidence type="ECO:0000259" key="2">
    <source>
        <dbReference type="Pfam" id="PF02517"/>
    </source>
</evidence>
<feature type="transmembrane region" description="Helical" evidence="1">
    <location>
        <begin position="34"/>
        <end position="56"/>
    </location>
</feature>
<feature type="transmembrane region" description="Helical" evidence="1">
    <location>
        <begin position="218"/>
        <end position="236"/>
    </location>
</feature>